<organism evidence="8 9">
    <name type="scientific">Marinicauda algicola</name>
    <dbReference type="NCBI Taxonomy" id="2029849"/>
    <lineage>
        <taxon>Bacteria</taxon>
        <taxon>Pseudomonadati</taxon>
        <taxon>Pseudomonadota</taxon>
        <taxon>Alphaproteobacteria</taxon>
        <taxon>Maricaulales</taxon>
        <taxon>Maricaulaceae</taxon>
        <taxon>Marinicauda</taxon>
    </lineage>
</organism>
<sequence length="535" mass="58613">MSALEFDYVIVGAGSAGSTLAGRLSEDRDVTVCVLEAGGKDNRANIKTPMLLQFAITDPKINWDYWTEPQKELRDRRLYWPRGKTLGGSSSINAMHYMRGAWENYDEWESGYGATGWNRDSALRAFKRVEHNEDHGEPWHGRGGPLNVKTIRPVNPMTELYHEACRRAQIPENPDHNGERQEGFGTYQVTQKDGKRCSAADAFLKPALKRENLNVMTGVLARRVVVEEGRATGVEIDHKGERKTVIAKREVILAGGALNSPQLLMLSGIGPADHLREHGIAVEKDLPGVGANLQDHLDVMARARTKSAKSLGYSWRKLPANARDVLQWAFTGSGDFTVNPVQGSGFVKSSRAKDLPDIQLVFIPGLSSPHGREGTMTGHGISLHACNLYPKSRGRLFLKSADPAEHVGIDPAYLEDDGHDMEVMIDCLKIARDLLLSDAFEEERAELELPSSADAGRSQLAEEVRDLAETLYHPTSTCAMGRGEMAVVDPECRVYGVAGLRVVDASVMPRLVGGNTNAPTIMIATRAADMIAAAR</sequence>
<dbReference type="InterPro" id="IPR000172">
    <property type="entry name" value="GMC_OxRdtase_N"/>
</dbReference>
<dbReference type="Proteomes" id="UP000308054">
    <property type="component" value="Unassembled WGS sequence"/>
</dbReference>
<keyword evidence="9" id="KW-1185">Reference proteome</keyword>
<evidence type="ECO:0000256" key="5">
    <source>
        <dbReference type="RuleBase" id="RU003968"/>
    </source>
</evidence>
<feature type="domain" description="Glucose-methanol-choline oxidoreductase N-terminal" evidence="7">
    <location>
        <begin position="256"/>
        <end position="270"/>
    </location>
</feature>
<dbReference type="SUPFAM" id="SSF54373">
    <property type="entry name" value="FAD-linked reductases, C-terminal domain"/>
    <property type="match status" value="1"/>
</dbReference>
<reference evidence="8 9" key="1">
    <citation type="journal article" date="2017" name="Int. J. Syst. Evol. Microbiol.">
        <title>Marinicauda algicola sp. nov., isolated from a marine red alga Rhodosorus marinus.</title>
        <authorList>
            <person name="Jeong S.E."/>
            <person name="Jeon S.H."/>
            <person name="Chun B.H."/>
            <person name="Kim D.W."/>
            <person name="Jeon C.O."/>
        </authorList>
    </citation>
    <scope>NUCLEOTIDE SEQUENCE [LARGE SCALE GENOMIC DNA]</scope>
    <source>
        <strain evidence="8 9">JCM 31718</strain>
    </source>
</reference>
<evidence type="ECO:0000313" key="9">
    <source>
        <dbReference type="Proteomes" id="UP000308054"/>
    </source>
</evidence>
<dbReference type="OrthoDB" id="9785276at2"/>
<accession>A0A4S2H4M3</accession>
<evidence type="ECO:0000256" key="2">
    <source>
        <dbReference type="ARBA" id="ARBA00010790"/>
    </source>
</evidence>
<dbReference type="EMBL" id="SRXW01000001">
    <property type="protein sequence ID" value="TGY90574.1"/>
    <property type="molecule type" value="Genomic_DNA"/>
</dbReference>
<keyword evidence="3 5" id="KW-0285">Flavoprotein</keyword>
<evidence type="ECO:0000256" key="1">
    <source>
        <dbReference type="ARBA" id="ARBA00001974"/>
    </source>
</evidence>
<comment type="caution">
    <text evidence="8">The sequence shown here is derived from an EMBL/GenBank/DDBJ whole genome shotgun (WGS) entry which is preliminary data.</text>
</comment>
<proteinExistence type="inferred from homology"/>
<dbReference type="Pfam" id="PF00732">
    <property type="entry name" value="GMC_oxred_N"/>
    <property type="match status" value="1"/>
</dbReference>
<dbReference type="PANTHER" id="PTHR11552:SF147">
    <property type="entry name" value="CHOLINE DEHYDROGENASE, MITOCHONDRIAL"/>
    <property type="match status" value="1"/>
</dbReference>
<evidence type="ECO:0000259" key="6">
    <source>
        <dbReference type="PROSITE" id="PS00623"/>
    </source>
</evidence>
<dbReference type="SUPFAM" id="SSF51905">
    <property type="entry name" value="FAD/NAD(P)-binding domain"/>
    <property type="match status" value="1"/>
</dbReference>
<dbReference type="PIRSF" id="PIRSF000137">
    <property type="entry name" value="Alcohol_oxidase"/>
    <property type="match status" value="1"/>
</dbReference>
<dbReference type="InterPro" id="IPR007867">
    <property type="entry name" value="GMC_OxRtase_C"/>
</dbReference>
<evidence type="ECO:0000259" key="7">
    <source>
        <dbReference type="PROSITE" id="PS00624"/>
    </source>
</evidence>
<dbReference type="Gene3D" id="3.50.50.60">
    <property type="entry name" value="FAD/NAD(P)-binding domain"/>
    <property type="match status" value="1"/>
</dbReference>
<name>A0A4S2H4M3_9PROT</name>
<keyword evidence="4 5" id="KW-0274">FAD</keyword>
<dbReference type="GO" id="GO:0016614">
    <property type="term" value="F:oxidoreductase activity, acting on CH-OH group of donors"/>
    <property type="evidence" value="ECO:0007669"/>
    <property type="project" value="InterPro"/>
</dbReference>
<dbReference type="InterPro" id="IPR036188">
    <property type="entry name" value="FAD/NAD-bd_sf"/>
</dbReference>
<comment type="similarity">
    <text evidence="2 5">Belongs to the GMC oxidoreductase family.</text>
</comment>
<evidence type="ECO:0000256" key="4">
    <source>
        <dbReference type="ARBA" id="ARBA00022827"/>
    </source>
</evidence>
<dbReference type="PANTHER" id="PTHR11552">
    <property type="entry name" value="GLUCOSE-METHANOL-CHOLINE GMC OXIDOREDUCTASE"/>
    <property type="match status" value="1"/>
</dbReference>
<dbReference type="AlphaFoldDB" id="A0A4S2H4M3"/>
<dbReference type="GO" id="GO:0050660">
    <property type="term" value="F:flavin adenine dinucleotide binding"/>
    <property type="evidence" value="ECO:0007669"/>
    <property type="project" value="InterPro"/>
</dbReference>
<evidence type="ECO:0000256" key="3">
    <source>
        <dbReference type="ARBA" id="ARBA00022630"/>
    </source>
</evidence>
<dbReference type="InterPro" id="IPR012132">
    <property type="entry name" value="GMC_OxRdtase"/>
</dbReference>
<dbReference type="PROSITE" id="PS00624">
    <property type="entry name" value="GMC_OXRED_2"/>
    <property type="match status" value="1"/>
</dbReference>
<dbReference type="PROSITE" id="PS00623">
    <property type="entry name" value="GMC_OXRED_1"/>
    <property type="match status" value="1"/>
</dbReference>
<dbReference type="Gene3D" id="3.30.560.10">
    <property type="entry name" value="Glucose Oxidase, domain 3"/>
    <property type="match status" value="1"/>
</dbReference>
<comment type="cofactor">
    <cofactor evidence="1">
        <name>FAD</name>
        <dbReference type="ChEBI" id="CHEBI:57692"/>
    </cofactor>
</comment>
<feature type="domain" description="Glucose-methanol-choline oxidoreductase N-terminal" evidence="6">
    <location>
        <begin position="83"/>
        <end position="106"/>
    </location>
</feature>
<evidence type="ECO:0000313" key="8">
    <source>
        <dbReference type="EMBL" id="TGY90574.1"/>
    </source>
</evidence>
<gene>
    <name evidence="8" type="ORF">E5163_05490</name>
</gene>
<dbReference type="RefSeq" id="WP_135995072.1">
    <property type="nucleotide sequence ID" value="NZ_CP071057.1"/>
</dbReference>
<protein>
    <submittedName>
        <fullName evidence="8">Glucose-methanol-choline oxidoreductase</fullName>
    </submittedName>
</protein>
<dbReference type="Pfam" id="PF05199">
    <property type="entry name" value="GMC_oxred_C"/>
    <property type="match status" value="1"/>
</dbReference>